<keyword evidence="11" id="KW-1185">Reference proteome</keyword>
<dbReference type="Pfam" id="PF00089">
    <property type="entry name" value="Trypsin"/>
    <property type="match status" value="1"/>
</dbReference>
<feature type="transmembrane region" description="Helical" evidence="8">
    <location>
        <begin position="40"/>
        <end position="58"/>
    </location>
</feature>
<evidence type="ECO:0000256" key="8">
    <source>
        <dbReference type="SAM" id="Phobius"/>
    </source>
</evidence>
<dbReference type="PANTHER" id="PTHR15462:SF8">
    <property type="entry name" value="SERINE PROTEASE"/>
    <property type="match status" value="1"/>
</dbReference>
<feature type="domain" description="Peptidase S1" evidence="9">
    <location>
        <begin position="124"/>
        <end position="157"/>
    </location>
</feature>
<dbReference type="GO" id="GO:0006508">
    <property type="term" value="P:proteolysis"/>
    <property type="evidence" value="ECO:0007669"/>
    <property type="project" value="UniProtKB-KW"/>
</dbReference>
<keyword evidence="8" id="KW-1133">Transmembrane helix</keyword>
<gene>
    <name evidence="10" type="ORF">TK50_00475</name>
</gene>
<evidence type="ECO:0000313" key="10">
    <source>
        <dbReference type="EMBL" id="KIR64241.1"/>
    </source>
</evidence>
<dbReference type="InterPro" id="IPR001254">
    <property type="entry name" value="Trypsin_dom"/>
</dbReference>
<feature type="region of interest" description="Disordered" evidence="7">
    <location>
        <begin position="58"/>
        <end position="90"/>
    </location>
</feature>
<evidence type="ECO:0000256" key="4">
    <source>
        <dbReference type="ARBA" id="ARBA00022801"/>
    </source>
</evidence>
<dbReference type="EC" id="3.4.21.-" evidence="6"/>
<dbReference type="InterPro" id="IPR043504">
    <property type="entry name" value="Peptidase_S1_PA_chymotrypsin"/>
</dbReference>
<evidence type="ECO:0000256" key="5">
    <source>
        <dbReference type="ARBA" id="ARBA00022825"/>
    </source>
</evidence>
<dbReference type="AlphaFoldDB" id="A0A0D0WZ07"/>
<dbReference type="SUPFAM" id="SSF50494">
    <property type="entry name" value="Trypsin-like serine proteases"/>
    <property type="match status" value="1"/>
</dbReference>
<evidence type="ECO:0000256" key="3">
    <source>
        <dbReference type="ARBA" id="ARBA00022729"/>
    </source>
</evidence>
<reference evidence="10 11" key="1">
    <citation type="submission" date="2015-01" db="EMBL/GenBank/DDBJ databases">
        <title>Sequencing and annotation of Micromonospora carbonacea strain JXNU-1 genome.</title>
        <authorList>
            <person name="Long Z."/>
            <person name="Huang Y."/>
            <person name="Jiang Y."/>
        </authorList>
    </citation>
    <scope>NUCLEOTIDE SEQUENCE [LARGE SCALE GENOMIC DNA]</scope>
    <source>
        <strain evidence="10 11">JXNU-1</strain>
    </source>
</reference>
<evidence type="ECO:0000256" key="2">
    <source>
        <dbReference type="ARBA" id="ARBA00022670"/>
    </source>
</evidence>
<protein>
    <recommendedName>
        <fullName evidence="6">Serine protease</fullName>
        <ecNumber evidence="6">3.4.21.-</ecNumber>
    </recommendedName>
</protein>
<keyword evidence="8" id="KW-0472">Membrane</keyword>
<keyword evidence="4 6" id="KW-0378">Hydrolase</keyword>
<name>A0A0D0WZ07_9ACTN</name>
<feature type="compositionally biased region" description="Low complexity" evidence="7">
    <location>
        <begin position="58"/>
        <end position="72"/>
    </location>
</feature>
<dbReference type="EMBL" id="JXSX01000001">
    <property type="protein sequence ID" value="KIR64241.1"/>
    <property type="molecule type" value="Genomic_DNA"/>
</dbReference>
<dbReference type="Proteomes" id="UP000032254">
    <property type="component" value="Unassembled WGS sequence"/>
</dbReference>
<dbReference type="PANTHER" id="PTHR15462">
    <property type="entry name" value="SERINE PROTEASE"/>
    <property type="match status" value="1"/>
</dbReference>
<evidence type="ECO:0000259" key="9">
    <source>
        <dbReference type="Pfam" id="PF00089"/>
    </source>
</evidence>
<keyword evidence="3" id="KW-0732">Signal</keyword>
<evidence type="ECO:0000256" key="1">
    <source>
        <dbReference type="ARBA" id="ARBA00008764"/>
    </source>
</evidence>
<comment type="caution">
    <text evidence="10">The sequence shown here is derived from an EMBL/GenBank/DDBJ whole genome shotgun (WGS) entry which is preliminary data.</text>
</comment>
<dbReference type="OrthoDB" id="1855925at2"/>
<organism evidence="10 11">
    <name type="scientific">Micromonospora haikouensis</name>
    <dbReference type="NCBI Taxonomy" id="686309"/>
    <lineage>
        <taxon>Bacteria</taxon>
        <taxon>Bacillati</taxon>
        <taxon>Actinomycetota</taxon>
        <taxon>Actinomycetes</taxon>
        <taxon>Micromonosporales</taxon>
        <taxon>Micromonosporaceae</taxon>
        <taxon>Micromonospora</taxon>
    </lineage>
</organism>
<keyword evidence="5 6" id="KW-0720">Serine protease</keyword>
<evidence type="ECO:0000313" key="11">
    <source>
        <dbReference type="Proteomes" id="UP000032254"/>
    </source>
</evidence>
<dbReference type="InterPro" id="IPR050966">
    <property type="entry name" value="Glutamyl_endopeptidase"/>
</dbReference>
<dbReference type="Gene3D" id="2.40.10.10">
    <property type="entry name" value="Trypsin-like serine proteases"/>
    <property type="match status" value="2"/>
</dbReference>
<sequence>MLRCPGTSRTARALRSLVETGVTAGGSPCDQRRAMLGKRWAVVALAAVAVATVAPPAGPAAAATTTDRPASAGAAQSGHRPVSTTAPVDGTAVGVTPAVGIEAILGPDTRVPVGPTTTFPASAVVRLVFTGGQCTGFMISERTVATAAHCLHSGGSSGTWRTNVVAYPGHDGTTAPFGGCAALRLFVPSNWTGANNAPGGGDPAFDYGAAQLNCAIGTRTGWLNLGYPTQPVTGSCTRTQGYPTDRPGQWASDDAVRAEDAAALYVRHPLVSGLDGSPVYYTPDPEDWCPVRPPLVVPCPCPPPPCVCPTPTVLGILSRGPFGSGPSATNNIAVRMTLPIINNFMQWR</sequence>
<dbReference type="PATRIC" id="fig|47853.6.peg.106"/>
<evidence type="ECO:0000256" key="7">
    <source>
        <dbReference type="SAM" id="MobiDB-lite"/>
    </source>
</evidence>
<dbReference type="PRINTS" id="PR00839">
    <property type="entry name" value="V8PROTEASE"/>
</dbReference>
<comment type="similarity">
    <text evidence="1 6">Belongs to the peptidase S1B family.</text>
</comment>
<accession>A0A0D0WZ07</accession>
<dbReference type="InterPro" id="IPR009003">
    <property type="entry name" value="Peptidase_S1_PA"/>
</dbReference>
<keyword evidence="8" id="KW-0812">Transmembrane</keyword>
<keyword evidence="2 6" id="KW-0645">Protease</keyword>
<dbReference type="InterPro" id="IPR008256">
    <property type="entry name" value="Peptidase_S1B"/>
</dbReference>
<dbReference type="GO" id="GO:0004252">
    <property type="term" value="F:serine-type endopeptidase activity"/>
    <property type="evidence" value="ECO:0007669"/>
    <property type="project" value="InterPro"/>
</dbReference>
<evidence type="ECO:0000256" key="6">
    <source>
        <dbReference type="RuleBase" id="RU004296"/>
    </source>
</evidence>
<proteinExistence type="inferred from homology"/>